<name>A0ACC1CW59_9NEOP</name>
<dbReference type="Proteomes" id="UP000824533">
    <property type="component" value="Linkage Group LG15"/>
</dbReference>
<comment type="caution">
    <text evidence="1">The sequence shown here is derived from an EMBL/GenBank/DDBJ whole genome shotgun (WGS) entry which is preliminary data.</text>
</comment>
<dbReference type="EMBL" id="CM034401">
    <property type="protein sequence ID" value="KAJ0175719.1"/>
    <property type="molecule type" value="Genomic_DNA"/>
</dbReference>
<evidence type="ECO:0000313" key="1">
    <source>
        <dbReference type="EMBL" id="KAJ0175719.1"/>
    </source>
</evidence>
<keyword evidence="2" id="KW-1185">Reference proteome</keyword>
<evidence type="ECO:0000313" key="2">
    <source>
        <dbReference type="Proteomes" id="UP000824533"/>
    </source>
</evidence>
<protein>
    <submittedName>
        <fullName evidence="1">Uncharacterized protein</fullName>
    </submittedName>
</protein>
<reference evidence="1 2" key="1">
    <citation type="journal article" date="2021" name="Front. Genet.">
        <title>Chromosome-Level Genome Assembly Reveals Significant Gene Expansion in the Toll and IMD Signaling Pathways of Dendrolimus kikuchii.</title>
        <authorList>
            <person name="Zhou J."/>
            <person name="Wu P."/>
            <person name="Xiong Z."/>
            <person name="Liu N."/>
            <person name="Zhao N."/>
            <person name="Ji M."/>
            <person name="Qiu Y."/>
            <person name="Yang B."/>
        </authorList>
    </citation>
    <scope>NUCLEOTIDE SEQUENCE [LARGE SCALE GENOMIC DNA]</scope>
    <source>
        <strain evidence="1">Ann1</strain>
    </source>
</reference>
<sequence>MFKIFFLIFAALVACRGNPTPKEIEEPRNGNFNTYYGYNKNSPFQAIQISNMNPSELVAMSFVPSQPTVIIIHGHGGTAFTTLNPLIKDAYFSNKDDEEVNVIVVDWSVYASQNYNHAVNAVSSVGEHLAVFIRRVLVPFNQFSLSNLHLVGFNLGAHVAGFAGRQFPGQIGRITGLDPSGSQWGSNSGHLTRNDALYVEVIHTDGSGLNSNGFGNALGHVDFFVNGGSNQPGCFTSSCSHNRAFEVFAASLTHGNLFGNLCNTNLQLTLNTCRGATLEMGTNRLIKFGRGIYRANTGRSYPF</sequence>
<organism evidence="1 2">
    <name type="scientific">Dendrolimus kikuchii</name>
    <dbReference type="NCBI Taxonomy" id="765133"/>
    <lineage>
        <taxon>Eukaryota</taxon>
        <taxon>Metazoa</taxon>
        <taxon>Ecdysozoa</taxon>
        <taxon>Arthropoda</taxon>
        <taxon>Hexapoda</taxon>
        <taxon>Insecta</taxon>
        <taxon>Pterygota</taxon>
        <taxon>Neoptera</taxon>
        <taxon>Endopterygota</taxon>
        <taxon>Lepidoptera</taxon>
        <taxon>Glossata</taxon>
        <taxon>Ditrysia</taxon>
        <taxon>Bombycoidea</taxon>
        <taxon>Lasiocampidae</taxon>
        <taxon>Dendrolimus</taxon>
    </lineage>
</organism>
<proteinExistence type="predicted"/>
<accession>A0ACC1CW59</accession>
<gene>
    <name evidence="1" type="ORF">K1T71_008878</name>
</gene>